<keyword evidence="7 9" id="KW-1133">Transmembrane helix</keyword>
<dbReference type="PROSITE" id="PS51012">
    <property type="entry name" value="ABC_TM2"/>
    <property type="match status" value="1"/>
</dbReference>
<dbReference type="PANTHER" id="PTHR30413:SF8">
    <property type="entry name" value="TRANSPORT PERMEASE PROTEIN"/>
    <property type="match status" value="1"/>
</dbReference>
<dbReference type="Proteomes" id="UP001500840">
    <property type="component" value="Unassembled WGS sequence"/>
</dbReference>
<reference evidence="12" key="1">
    <citation type="journal article" date="2019" name="Int. J. Syst. Evol. Microbiol.">
        <title>The Global Catalogue of Microorganisms (GCM) 10K type strain sequencing project: providing services to taxonomists for standard genome sequencing and annotation.</title>
        <authorList>
            <consortium name="The Broad Institute Genomics Platform"/>
            <consortium name="The Broad Institute Genome Sequencing Center for Infectious Disease"/>
            <person name="Wu L."/>
            <person name="Ma J."/>
        </authorList>
    </citation>
    <scope>NUCLEOTIDE SEQUENCE [LARGE SCALE GENOMIC DNA]</scope>
    <source>
        <strain evidence="12">JCM 17759</strain>
    </source>
</reference>
<dbReference type="EMBL" id="BAABGA010000029">
    <property type="protein sequence ID" value="GAA4451909.1"/>
    <property type="molecule type" value="Genomic_DNA"/>
</dbReference>
<dbReference type="Pfam" id="PF01061">
    <property type="entry name" value="ABC2_membrane"/>
    <property type="match status" value="1"/>
</dbReference>
<protein>
    <recommendedName>
        <fullName evidence="9">Transport permease protein</fullName>
    </recommendedName>
</protein>
<evidence type="ECO:0000256" key="6">
    <source>
        <dbReference type="ARBA" id="ARBA00022692"/>
    </source>
</evidence>
<accession>A0ABP8MK98</accession>
<evidence type="ECO:0000256" key="3">
    <source>
        <dbReference type="ARBA" id="ARBA00022448"/>
    </source>
</evidence>
<dbReference type="PANTHER" id="PTHR30413">
    <property type="entry name" value="INNER MEMBRANE TRANSPORT PERMEASE"/>
    <property type="match status" value="1"/>
</dbReference>
<evidence type="ECO:0000259" key="10">
    <source>
        <dbReference type="PROSITE" id="PS51012"/>
    </source>
</evidence>
<evidence type="ECO:0000313" key="12">
    <source>
        <dbReference type="Proteomes" id="UP001500840"/>
    </source>
</evidence>
<feature type="domain" description="ABC transmembrane type-2" evidence="10">
    <location>
        <begin position="55"/>
        <end position="275"/>
    </location>
</feature>
<name>A0ABP8MK98_9BACT</name>
<comment type="similarity">
    <text evidence="2 9">Belongs to the ABC-2 integral membrane protein family.</text>
</comment>
<evidence type="ECO:0000256" key="5">
    <source>
        <dbReference type="ARBA" id="ARBA00022519"/>
    </source>
</evidence>
<proteinExistence type="inferred from homology"/>
<gene>
    <name evidence="11" type="ORF">GCM10023156_20430</name>
</gene>
<feature type="transmembrane region" description="Helical" evidence="9">
    <location>
        <begin position="197"/>
        <end position="214"/>
    </location>
</feature>
<keyword evidence="8 9" id="KW-0472">Membrane</keyword>
<dbReference type="InterPro" id="IPR047817">
    <property type="entry name" value="ABC2_TM_bact-type"/>
</dbReference>
<feature type="transmembrane region" description="Helical" evidence="9">
    <location>
        <begin position="128"/>
        <end position="158"/>
    </location>
</feature>
<keyword evidence="12" id="KW-1185">Reference proteome</keyword>
<organism evidence="11 12">
    <name type="scientific">Novipirellula rosea</name>
    <dbReference type="NCBI Taxonomy" id="1031540"/>
    <lineage>
        <taxon>Bacteria</taxon>
        <taxon>Pseudomonadati</taxon>
        <taxon>Planctomycetota</taxon>
        <taxon>Planctomycetia</taxon>
        <taxon>Pirellulales</taxon>
        <taxon>Pirellulaceae</taxon>
        <taxon>Novipirellula</taxon>
    </lineage>
</organism>
<keyword evidence="4 9" id="KW-1003">Cell membrane</keyword>
<evidence type="ECO:0000256" key="1">
    <source>
        <dbReference type="ARBA" id="ARBA00004429"/>
    </source>
</evidence>
<feature type="transmembrane region" description="Helical" evidence="9">
    <location>
        <begin position="54"/>
        <end position="76"/>
    </location>
</feature>
<dbReference type="RefSeq" id="WP_339940987.1">
    <property type="nucleotide sequence ID" value="NZ_BAABGA010000029.1"/>
</dbReference>
<feature type="transmembrane region" description="Helical" evidence="9">
    <location>
        <begin position="88"/>
        <end position="107"/>
    </location>
</feature>
<evidence type="ECO:0000256" key="2">
    <source>
        <dbReference type="ARBA" id="ARBA00007783"/>
    </source>
</evidence>
<evidence type="ECO:0000256" key="7">
    <source>
        <dbReference type="ARBA" id="ARBA00022989"/>
    </source>
</evidence>
<dbReference type="InterPro" id="IPR013525">
    <property type="entry name" value="ABC2_TM"/>
</dbReference>
<sequence length="283" mass="31813">MSTAIETDPISQEVIRIQPAKGWMPLRLGELWEYRELLYFLTWRDIKVRYKQTLLGAAWAIIQPLSTMVVFTLFFGKLAEMPSDGVPYPIFSFAALVPWTFFANAMVASSNSLVQGSNLLKKVYFPRLALPISTVLGGIVDFALAFSVLLLMMLYFGIAPTWNVLVLPFLLLLAFMTSLGVGLWLSAMNVRYRDVRYVLPFITQLWMFATPVVYPSSMLDEPWRTLYGINPMVGVVEGFRWALAGTDTAPGPMIAVSTVVSTLILISGAFYFRRMEKSFADVV</sequence>
<feature type="transmembrane region" description="Helical" evidence="9">
    <location>
        <begin position="164"/>
        <end position="185"/>
    </location>
</feature>
<evidence type="ECO:0000313" key="11">
    <source>
        <dbReference type="EMBL" id="GAA4451909.1"/>
    </source>
</evidence>
<comment type="subcellular location">
    <subcellularLocation>
        <location evidence="1">Cell inner membrane</location>
        <topology evidence="1">Multi-pass membrane protein</topology>
    </subcellularLocation>
    <subcellularLocation>
        <location evidence="9">Cell membrane</location>
        <topology evidence="9">Multi-pass membrane protein</topology>
    </subcellularLocation>
</comment>
<evidence type="ECO:0000256" key="9">
    <source>
        <dbReference type="RuleBase" id="RU361157"/>
    </source>
</evidence>
<evidence type="ECO:0000256" key="4">
    <source>
        <dbReference type="ARBA" id="ARBA00022475"/>
    </source>
</evidence>
<evidence type="ECO:0000256" key="8">
    <source>
        <dbReference type="ARBA" id="ARBA00023136"/>
    </source>
</evidence>
<feature type="transmembrane region" description="Helical" evidence="9">
    <location>
        <begin position="253"/>
        <end position="272"/>
    </location>
</feature>
<keyword evidence="5" id="KW-0997">Cell inner membrane</keyword>
<keyword evidence="3 9" id="KW-0813">Transport</keyword>
<comment type="caution">
    <text evidence="11">The sequence shown here is derived from an EMBL/GenBank/DDBJ whole genome shotgun (WGS) entry which is preliminary data.</text>
</comment>
<keyword evidence="6 9" id="KW-0812">Transmembrane</keyword>